<dbReference type="OrthoDB" id="3193269at2"/>
<dbReference type="RefSeq" id="WP_092570788.1">
    <property type="nucleotide sequence ID" value="NZ_CALUDV010000018.1"/>
</dbReference>
<keyword evidence="1" id="KW-0802">TPR repeat</keyword>
<dbReference type="InterPro" id="IPR036388">
    <property type="entry name" value="WH-like_DNA-bd_sf"/>
</dbReference>
<reference evidence="3 4" key="1">
    <citation type="submission" date="2016-10" db="EMBL/GenBank/DDBJ databases">
        <authorList>
            <person name="de Groot N.N."/>
        </authorList>
    </citation>
    <scope>NUCLEOTIDE SEQUENCE [LARGE SCALE GENOMIC DNA]</scope>
    <source>
        <strain evidence="3 4">DSM 15695</strain>
    </source>
</reference>
<dbReference type="SUPFAM" id="SSF52540">
    <property type="entry name" value="P-loop containing nucleoside triphosphate hydrolases"/>
    <property type="match status" value="1"/>
</dbReference>
<name>A0A1H9BPT0_9LACT</name>
<dbReference type="GO" id="GO:0003677">
    <property type="term" value="F:DNA binding"/>
    <property type="evidence" value="ECO:0007669"/>
    <property type="project" value="UniProtKB-KW"/>
</dbReference>
<dbReference type="Gene3D" id="1.10.10.10">
    <property type="entry name" value="Winged helix-like DNA-binding domain superfamily/Winged helix DNA-binding domain"/>
    <property type="match status" value="1"/>
</dbReference>
<feature type="domain" description="Bacterial transcriptional activator" evidence="2">
    <location>
        <begin position="96"/>
        <end position="228"/>
    </location>
</feature>
<dbReference type="InterPro" id="IPR051677">
    <property type="entry name" value="AfsR-DnrI-RedD_regulator"/>
</dbReference>
<dbReference type="EMBL" id="FOEN01000003">
    <property type="protein sequence ID" value="SEP90543.1"/>
    <property type="molecule type" value="Genomic_DNA"/>
</dbReference>
<dbReference type="SMART" id="SM00028">
    <property type="entry name" value="TPR"/>
    <property type="match status" value="4"/>
</dbReference>
<dbReference type="Pfam" id="PF13424">
    <property type="entry name" value="TPR_12"/>
    <property type="match status" value="1"/>
</dbReference>
<dbReference type="Proteomes" id="UP000198833">
    <property type="component" value="Unassembled WGS sequence"/>
</dbReference>
<dbReference type="Gene3D" id="1.25.40.10">
    <property type="entry name" value="Tetratricopeptide repeat domain"/>
    <property type="match status" value="3"/>
</dbReference>
<sequence>MTLKVRLLGSPSIRKNGQEILFPFAKINALFYYLLVNKSVSRDEIASMLWPDKSEANAKKNLRNTIYQTNKSLGEEYIISLSNQVLSLNPDLPIDLDIDKIADKNQDLDTLYQGDFLKGFYLKDCESYELWMNKMRTYYEKKFTDQLYITIDQHLDSENMELVEKDIRRLIAIDEFNERNYILLMNYYFQAGLYSKIIEEYLTLTDLFKRELGILPTQEITEIYQQTLKKVHTKNQVETNPLPHYYFSRSEEIALFELSLASYLEEGSPKGIIIEGETGNGKTEFVNRLINMNQQSINFLTIECQATLHKEEAYVWDQWINQLTKYLDFPNKMSSKMLKYHQLVDKYDRISFSLLEQIAEQLLPLLEDEQWVVFIDQFEFIDEKSLNMFYYLILSQQLPIFFVFAGNGQWSYHTQQVLNDLRMQEYLKLIHLNPLNYEETENLAKTILGSNTTLSEKDIRNIYDFSQGNLLATIELLSRFQQGKYEIVLTDKMVESIEKQYSLLTASGMEILETLSYFKSYVPIQILSTLIGLSVIQLKKELVDLFRRNLIEEDKSENSQGVRIKNRRLQEYCYNKQSQAVKQLMHKQIAENLKLQQGLQSDNLQLLAEIAYHYYRASQKSQALSYKLSYLQSILRFQHELFPVYSQDLYQNQIVSMSPEEIHQFFENTRSELAQLSEQSGLDDNYLRLELKFLYIEGRYYIRLGQYDRGIDNILRVIVKAKDVGDSAYLLKAYLQMIYFCIQTNSSEDMIQYVRLALDLAISSNNYEAIGILLRLKGLYYLMIGHYERAQKYIHESITNLTLSRSLTDKYAINIAAAYNYLAEIERINGQYEDALRLQKRALAFGEGKNQMTSLVVFYIDLGIIYFAMGDYELAEEYLLKAAQHSESIHFIWKRPQMLAYLATTYMAMNKDQKANEYLQKCELEVAMADKANDRDIGILNWAKVMILDQLEQSDRLSHYDQNILNPLNYYDYKSLTYNHLSPFRDVDELNQIK</sequence>
<evidence type="ECO:0000313" key="4">
    <source>
        <dbReference type="Proteomes" id="UP000198833"/>
    </source>
</evidence>
<dbReference type="InterPro" id="IPR011990">
    <property type="entry name" value="TPR-like_helical_dom_sf"/>
</dbReference>
<keyword evidence="3" id="KW-0238">DNA-binding</keyword>
<dbReference type="AlphaFoldDB" id="A0A1H9BPT0"/>
<accession>A0A1H9BPT0</accession>
<dbReference type="STRING" id="89093.SAMN04488558_10357"/>
<evidence type="ECO:0000313" key="3">
    <source>
        <dbReference type="EMBL" id="SEP90543.1"/>
    </source>
</evidence>
<dbReference type="SUPFAM" id="SSF48452">
    <property type="entry name" value="TPR-like"/>
    <property type="match status" value="2"/>
</dbReference>
<feature type="repeat" description="TPR" evidence="1">
    <location>
        <begin position="856"/>
        <end position="889"/>
    </location>
</feature>
<dbReference type="SMART" id="SM01043">
    <property type="entry name" value="BTAD"/>
    <property type="match status" value="1"/>
</dbReference>
<protein>
    <submittedName>
        <fullName evidence="3">DNA-binding transcriptional activator of the SARP family</fullName>
    </submittedName>
</protein>
<proteinExistence type="predicted"/>
<dbReference type="InterPro" id="IPR019734">
    <property type="entry name" value="TPR_rpt"/>
</dbReference>
<dbReference type="PANTHER" id="PTHR35807:SF2">
    <property type="entry name" value="TRANSCRIPTIONAL ACTIVATOR DOMAIN"/>
    <property type="match status" value="1"/>
</dbReference>
<dbReference type="PANTHER" id="PTHR35807">
    <property type="entry name" value="TRANSCRIPTIONAL REGULATOR REDD-RELATED"/>
    <property type="match status" value="1"/>
</dbReference>
<dbReference type="InterPro" id="IPR027417">
    <property type="entry name" value="P-loop_NTPase"/>
</dbReference>
<dbReference type="InterPro" id="IPR005158">
    <property type="entry name" value="BTAD"/>
</dbReference>
<evidence type="ECO:0000259" key="2">
    <source>
        <dbReference type="SMART" id="SM01043"/>
    </source>
</evidence>
<dbReference type="PROSITE" id="PS50005">
    <property type="entry name" value="TPR"/>
    <property type="match status" value="1"/>
</dbReference>
<dbReference type="Pfam" id="PF03704">
    <property type="entry name" value="BTAD"/>
    <property type="match status" value="1"/>
</dbReference>
<dbReference type="Gene3D" id="3.40.50.300">
    <property type="entry name" value="P-loop containing nucleotide triphosphate hydrolases"/>
    <property type="match status" value="1"/>
</dbReference>
<organism evidence="3 4">
    <name type="scientific">Ignavigranum ruoffiae</name>
    <dbReference type="NCBI Taxonomy" id="89093"/>
    <lineage>
        <taxon>Bacteria</taxon>
        <taxon>Bacillati</taxon>
        <taxon>Bacillota</taxon>
        <taxon>Bacilli</taxon>
        <taxon>Lactobacillales</taxon>
        <taxon>Aerococcaceae</taxon>
        <taxon>Ignavigranum</taxon>
    </lineage>
</organism>
<evidence type="ECO:0000256" key="1">
    <source>
        <dbReference type="PROSITE-ProRule" id="PRU00339"/>
    </source>
</evidence>
<keyword evidence="4" id="KW-1185">Reference proteome</keyword>
<gene>
    <name evidence="3" type="ORF">SAMN04488558_10357</name>
</gene>